<accession>A0A420Y7H4</accession>
<dbReference type="Pfam" id="PF00082">
    <property type="entry name" value="Peptidase_S8"/>
    <property type="match status" value="1"/>
</dbReference>
<dbReference type="SUPFAM" id="SSF52743">
    <property type="entry name" value="Subtilisin-like"/>
    <property type="match status" value="1"/>
</dbReference>
<evidence type="ECO:0000256" key="1">
    <source>
        <dbReference type="ARBA" id="ARBA00011073"/>
    </source>
</evidence>
<gene>
    <name evidence="12" type="primary">ALP1</name>
    <name evidence="12" type="ORF">DL546_005231</name>
</gene>
<evidence type="ECO:0000256" key="7">
    <source>
        <dbReference type="RuleBase" id="RU003355"/>
    </source>
</evidence>
<feature type="signal peptide" evidence="9">
    <location>
        <begin position="1"/>
        <end position="20"/>
    </location>
</feature>
<evidence type="ECO:0000259" key="10">
    <source>
        <dbReference type="Pfam" id="PF00082"/>
    </source>
</evidence>
<dbReference type="EMBL" id="QVQW01000039">
    <property type="protein sequence ID" value="RKU43730.1"/>
    <property type="molecule type" value="Genomic_DNA"/>
</dbReference>
<dbReference type="PROSITE" id="PS00138">
    <property type="entry name" value="SUBTILASE_SER"/>
    <property type="match status" value="1"/>
</dbReference>
<keyword evidence="3 9" id="KW-0732">Signal</keyword>
<reference evidence="12 13" key="1">
    <citation type="submission" date="2018-08" db="EMBL/GenBank/DDBJ databases">
        <title>Draft genome of the lignicolous fungus Coniochaeta pulveracea.</title>
        <authorList>
            <person name="Borstlap C.J."/>
            <person name="De Witt R.N."/>
            <person name="Botha A."/>
            <person name="Volschenk H."/>
        </authorList>
    </citation>
    <scope>NUCLEOTIDE SEQUENCE [LARGE SCALE GENOMIC DNA]</scope>
    <source>
        <strain evidence="12 13">CAB683</strain>
    </source>
</reference>
<dbReference type="InterPro" id="IPR023827">
    <property type="entry name" value="Peptidase_S8_Asp-AS"/>
</dbReference>
<feature type="active site" description="Charge relay system" evidence="6">
    <location>
        <position position="404"/>
    </location>
</feature>
<protein>
    <submittedName>
        <fullName evidence="12">Basic amino-acid permease</fullName>
    </submittedName>
</protein>
<dbReference type="InterPro" id="IPR034193">
    <property type="entry name" value="PCSK9_ProteinaseK-like"/>
</dbReference>
<evidence type="ECO:0000313" key="12">
    <source>
        <dbReference type="EMBL" id="RKU43730.1"/>
    </source>
</evidence>
<dbReference type="OrthoDB" id="206201at2759"/>
<dbReference type="PROSITE" id="PS51892">
    <property type="entry name" value="SUBTILASE"/>
    <property type="match status" value="1"/>
</dbReference>
<feature type="active site" description="Charge relay system" evidence="6">
    <location>
        <position position="248"/>
    </location>
</feature>
<dbReference type="PANTHER" id="PTHR43806">
    <property type="entry name" value="PEPTIDASE S8"/>
    <property type="match status" value="1"/>
</dbReference>
<dbReference type="InterPro" id="IPR010259">
    <property type="entry name" value="S8pro/Inhibitor_I9"/>
</dbReference>
<evidence type="ECO:0000259" key="11">
    <source>
        <dbReference type="Pfam" id="PF05922"/>
    </source>
</evidence>
<sequence length="458" mass="48117">MRSFPLAVLALGGYLPFTTAAPVTTASVPRYDNTTAEVSSQSSPNQTAPFIPSPTDRTPYTGKYIVTLRRGLSSRDLDSHLGWVDGVHARNVQRRSTTGLEKTFQIHSFNGYAGEFDENTLEQIESSPDVVAVERDQIWSLNDVTHHHHPDHPKYPDDLDTLATHSQHKASARPQSVMTQNPATWGLGRLSHRNPGSAEYLYDGSAGEGTYAYLIDTGLYTGHSEFEGRATTGYNALPGTSDSDRQGHGTHTAGTVGGKTFGVAKRAQLIGVKVFDEGGGLTSNILDGFNWAVSDIRSKGRVGKAVINMSLGGGHSDAFNAAVQAAYDAGIVAVVAAGNQGRDVGNDSPASSPAAITVGAVDQTDTQPSYSNFGRAVDIYAPGSNILSAGIAGPTATITMSGTSMATPHVAGLVLYLMAKEGLASPDALVAKLKHLADEGLVRNLGPGSPNLLAYNGL</sequence>
<dbReference type="Gene3D" id="3.30.70.80">
    <property type="entry name" value="Peptidase S8 propeptide/proteinase inhibitor I9"/>
    <property type="match status" value="1"/>
</dbReference>
<dbReference type="InterPro" id="IPR036852">
    <property type="entry name" value="Peptidase_S8/S53_dom_sf"/>
</dbReference>
<evidence type="ECO:0000256" key="2">
    <source>
        <dbReference type="ARBA" id="ARBA00022670"/>
    </source>
</evidence>
<name>A0A420Y7H4_9PEZI</name>
<feature type="domain" description="Inhibitor I9" evidence="11">
    <location>
        <begin position="63"/>
        <end position="141"/>
    </location>
</feature>
<dbReference type="Gene3D" id="3.40.50.200">
    <property type="entry name" value="Peptidase S8/S53 domain"/>
    <property type="match status" value="1"/>
</dbReference>
<evidence type="ECO:0000256" key="3">
    <source>
        <dbReference type="ARBA" id="ARBA00022729"/>
    </source>
</evidence>
<dbReference type="Proteomes" id="UP000275385">
    <property type="component" value="Unassembled WGS sequence"/>
</dbReference>
<dbReference type="Pfam" id="PF05922">
    <property type="entry name" value="Inhibitor_I9"/>
    <property type="match status" value="1"/>
</dbReference>
<evidence type="ECO:0000256" key="4">
    <source>
        <dbReference type="ARBA" id="ARBA00022801"/>
    </source>
</evidence>
<comment type="similarity">
    <text evidence="1 6 7">Belongs to the peptidase S8 family.</text>
</comment>
<dbReference type="InterPro" id="IPR050131">
    <property type="entry name" value="Peptidase_S8_subtilisin-like"/>
</dbReference>
<keyword evidence="2 6" id="KW-0645">Protease</keyword>
<dbReference type="InterPro" id="IPR037045">
    <property type="entry name" value="S8pro/Inhibitor_I9_sf"/>
</dbReference>
<evidence type="ECO:0000256" key="9">
    <source>
        <dbReference type="SAM" id="SignalP"/>
    </source>
</evidence>
<keyword evidence="13" id="KW-1185">Reference proteome</keyword>
<comment type="caution">
    <text evidence="12">The sequence shown here is derived from an EMBL/GenBank/DDBJ whole genome shotgun (WGS) entry which is preliminary data.</text>
</comment>
<dbReference type="GO" id="GO:0006508">
    <property type="term" value="P:proteolysis"/>
    <property type="evidence" value="ECO:0007669"/>
    <property type="project" value="UniProtKB-KW"/>
</dbReference>
<dbReference type="PROSITE" id="PS00136">
    <property type="entry name" value="SUBTILASE_ASP"/>
    <property type="match status" value="1"/>
</dbReference>
<feature type="region of interest" description="Disordered" evidence="8">
    <location>
        <begin position="36"/>
        <end position="55"/>
    </location>
</feature>
<dbReference type="SUPFAM" id="SSF54897">
    <property type="entry name" value="Protease propeptides/inhibitors"/>
    <property type="match status" value="1"/>
</dbReference>
<proteinExistence type="inferred from homology"/>
<dbReference type="GO" id="GO:0005576">
    <property type="term" value="C:extracellular region"/>
    <property type="evidence" value="ECO:0007669"/>
    <property type="project" value="UniProtKB-ARBA"/>
</dbReference>
<keyword evidence="5 6" id="KW-0720">Serine protease</keyword>
<dbReference type="PANTHER" id="PTHR43806:SF58">
    <property type="entry name" value="ALKALINE PROTEASE 1-RELATED"/>
    <property type="match status" value="1"/>
</dbReference>
<evidence type="ECO:0000256" key="8">
    <source>
        <dbReference type="SAM" id="MobiDB-lite"/>
    </source>
</evidence>
<feature type="active site" description="Charge relay system" evidence="6">
    <location>
        <position position="216"/>
    </location>
</feature>
<evidence type="ECO:0000313" key="13">
    <source>
        <dbReference type="Proteomes" id="UP000275385"/>
    </source>
</evidence>
<dbReference type="CDD" id="cd04077">
    <property type="entry name" value="Peptidases_S8_PCSK9_ProteinaseK_like"/>
    <property type="match status" value="1"/>
</dbReference>
<dbReference type="GO" id="GO:0004252">
    <property type="term" value="F:serine-type endopeptidase activity"/>
    <property type="evidence" value="ECO:0007669"/>
    <property type="project" value="UniProtKB-UniRule"/>
</dbReference>
<dbReference type="PRINTS" id="PR00723">
    <property type="entry name" value="SUBTILISIN"/>
</dbReference>
<keyword evidence="4 6" id="KW-0378">Hydrolase</keyword>
<dbReference type="InterPro" id="IPR015500">
    <property type="entry name" value="Peptidase_S8_subtilisin-rel"/>
</dbReference>
<dbReference type="STRING" id="177199.A0A420Y7H4"/>
<evidence type="ECO:0000256" key="5">
    <source>
        <dbReference type="ARBA" id="ARBA00022825"/>
    </source>
</evidence>
<dbReference type="FunFam" id="3.40.50.200:FF:000014">
    <property type="entry name" value="Proteinase K"/>
    <property type="match status" value="1"/>
</dbReference>
<feature type="chain" id="PRO_5019191727" evidence="9">
    <location>
        <begin position="21"/>
        <end position="458"/>
    </location>
</feature>
<dbReference type="AlphaFoldDB" id="A0A420Y7H4"/>
<feature type="domain" description="Peptidase S8/S53" evidence="10">
    <location>
        <begin position="214"/>
        <end position="444"/>
    </location>
</feature>
<organism evidence="12 13">
    <name type="scientific">Coniochaeta pulveracea</name>
    <dbReference type="NCBI Taxonomy" id="177199"/>
    <lineage>
        <taxon>Eukaryota</taxon>
        <taxon>Fungi</taxon>
        <taxon>Dikarya</taxon>
        <taxon>Ascomycota</taxon>
        <taxon>Pezizomycotina</taxon>
        <taxon>Sordariomycetes</taxon>
        <taxon>Sordariomycetidae</taxon>
        <taxon>Coniochaetales</taxon>
        <taxon>Coniochaetaceae</taxon>
        <taxon>Coniochaeta</taxon>
    </lineage>
</organism>
<dbReference type="InterPro" id="IPR000209">
    <property type="entry name" value="Peptidase_S8/S53_dom"/>
</dbReference>
<feature type="compositionally biased region" description="Polar residues" evidence="8">
    <location>
        <begin position="36"/>
        <end position="48"/>
    </location>
</feature>
<dbReference type="InterPro" id="IPR023828">
    <property type="entry name" value="Peptidase_S8_Ser-AS"/>
</dbReference>
<evidence type="ECO:0000256" key="6">
    <source>
        <dbReference type="PROSITE-ProRule" id="PRU01240"/>
    </source>
</evidence>